<evidence type="ECO:0000256" key="8">
    <source>
        <dbReference type="ARBA" id="ARBA00023128"/>
    </source>
</evidence>
<feature type="repeat" description="Solcar" evidence="10">
    <location>
        <begin position="133"/>
        <end position="219"/>
    </location>
</feature>
<dbReference type="PANTHER" id="PTHR45788:SF3">
    <property type="entry name" value="TRICARBOXYLATE TRANSPORT PROTEIN"/>
    <property type="match status" value="1"/>
</dbReference>
<evidence type="ECO:0000256" key="11">
    <source>
        <dbReference type="RuleBase" id="RU000488"/>
    </source>
</evidence>
<dbReference type="GO" id="GO:0006843">
    <property type="term" value="P:mitochondrial citrate transmembrane transport"/>
    <property type="evidence" value="ECO:0007669"/>
    <property type="project" value="TreeGrafter"/>
</dbReference>
<dbReference type="EMBL" id="ML976690">
    <property type="protein sequence ID" value="KAF1972046.1"/>
    <property type="molecule type" value="Genomic_DNA"/>
</dbReference>
<evidence type="ECO:0000256" key="1">
    <source>
        <dbReference type="ARBA" id="ARBA00004225"/>
    </source>
</evidence>
<dbReference type="GO" id="GO:0071913">
    <property type="term" value="F:citrate secondary active transmembrane transporter activity"/>
    <property type="evidence" value="ECO:0007669"/>
    <property type="project" value="TreeGrafter"/>
</dbReference>
<name>A0A6A5VAJ3_9PLEO</name>
<feature type="repeat" description="Solcar" evidence="10">
    <location>
        <begin position="36"/>
        <end position="122"/>
    </location>
</feature>
<dbReference type="AlphaFoldDB" id="A0A6A5VAJ3"/>
<sequence>MSSPTVYQLPFSTFISISWTQKPRKHATTALKTKELSAGVTVASAAIAGAVEAAATYPFEFAKTRVQLHMAPSAHRNPFSVISSVVRNEGVGALYTGSSSLVLGTAFKTSVRLLSFYRIRNYLADENGALSPARGILAGLLAGTAESIIAVTPTERMKTLLIEDAKNANKLYHSEYQAFKLMLRTHGLSSLYHGLVSTTAKQALTSGIKMGFYNVEKEVACRNGLEQSSPLTFAMGALAGTFTVYLTQPFDTIKTRAQSARGENMREACRSILYESGMRGFWSGSTSRLGRLVFSTGIIYTVFEKVAGILTMDFRTNLRMDEKDGYT</sequence>
<evidence type="ECO:0000256" key="4">
    <source>
        <dbReference type="ARBA" id="ARBA00022692"/>
    </source>
</evidence>
<feature type="repeat" description="Solcar" evidence="10">
    <location>
        <begin position="227"/>
        <end position="309"/>
    </location>
</feature>
<gene>
    <name evidence="12" type="ORF">BU23DRAFT_555553</name>
</gene>
<keyword evidence="8" id="KW-0496">Mitochondrion</keyword>
<proteinExistence type="inferred from homology"/>
<dbReference type="PROSITE" id="PS50920">
    <property type="entry name" value="SOLCAR"/>
    <property type="match status" value="3"/>
</dbReference>
<evidence type="ECO:0000256" key="7">
    <source>
        <dbReference type="ARBA" id="ARBA00022989"/>
    </source>
</evidence>
<dbReference type="PANTHER" id="PTHR45788">
    <property type="entry name" value="SUCCINATE/FUMARATE MITOCHONDRIAL TRANSPORTER-RELATED"/>
    <property type="match status" value="1"/>
</dbReference>
<comment type="subcellular location">
    <subcellularLocation>
        <location evidence="1">Mitochondrion membrane</location>
        <topology evidence="1">Multi-pass membrane protein</topology>
    </subcellularLocation>
</comment>
<dbReference type="InterPro" id="IPR049563">
    <property type="entry name" value="TXTP-like"/>
</dbReference>
<keyword evidence="5" id="KW-0677">Repeat</keyword>
<evidence type="ECO:0000256" key="3">
    <source>
        <dbReference type="ARBA" id="ARBA00022448"/>
    </source>
</evidence>
<keyword evidence="6" id="KW-0999">Mitochondrion inner membrane</keyword>
<evidence type="ECO:0000256" key="10">
    <source>
        <dbReference type="PROSITE-ProRule" id="PRU00282"/>
    </source>
</evidence>
<evidence type="ECO:0000313" key="12">
    <source>
        <dbReference type="EMBL" id="KAF1972046.1"/>
    </source>
</evidence>
<reference evidence="12" key="1">
    <citation type="journal article" date="2020" name="Stud. Mycol.">
        <title>101 Dothideomycetes genomes: a test case for predicting lifestyles and emergence of pathogens.</title>
        <authorList>
            <person name="Haridas S."/>
            <person name="Albert R."/>
            <person name="Binder M."/>
            <person name="Bloem J."/>
            <person name="Labutti K."/>
            <person name="Salamov A."/>
            <person name="Andreopoulos B."/>
            <person name="Baker S."/>
            <person name="Barry K."/>
            <person name="Bills G."/>
            <person name="Bluhm B."/>
            <person name="Cannon C."/>
            <person name="Castanera R."/>
            <person name="Culley D."/>
            <person name="Daum C."/>
            <person name="Ezra D."/>
            <person name="Gonzalez J."/>
            <person name="Henrissat B."/>
            <person name="Kuo A."/>
            <person name="Liang C."/>
            <person name="Lipzen A."/>
            <person name="Lutzoni F."/>
            <person name="Magnuson J."/>
            <person name="Mondo S."/>
            <person name="Nolan M."/>
            <person name="Ohm R."/>
            <person name="Pangilinan J."/>
            <person name="Park H.-J."/>
            <person name="Ramirez L."/>
            <person name="Alfaro M."/>
            <person name="Sun H."/>
            <person name="Tritt A."/>
            <person name="Yoshinaga Y."/>
            <person name="Zwiers L.-H."/>
            <person name="Turgeon B."/>
            <person name="Goodwin S."/>
            <person name="Spatafora J."/>
            <person name="Crous P."/>
            <person name="Grigoriev I."/>
        </authorList>
    </citation>
    <scope>NUCLEOTIDE SEQUENCE</scope>
    <source>
        <strain evidence="12">CBS 107.79</strain>
    </source>
</reference>
<keyword evidence="4 10" id="KW-0812">Transmembrane</keyword>
<dbReference type="InterPro" id="IPR018108">
    <property type="entry name" value="MCP_transmembrane"/>
</dbReference>
<evidence type="ECO:0000256" key="9">
    <source>
        <dbReference type="ARBA" id="ARBA00023136"/>
    </source>
</evidence>
<keyword evidence="3 11" id="KW-0813">Transport</keyword>
<dbReference type="Proteomes" id="UP000800036">
    <property type="component" value="Unassembled WGS sequence"/>
</dbReference>
<evidence type="ECO:0000256" key="2">
    <source>
        <dbReference type="ARBA" id="ARBA00006375"/>
    </source>
</evidence>
<organism evidence="12 13">
    <name type="scientific">Bimuria novae-zelandiae CBS 107.79</name>
    <dbReference type="NCBI Taxonomy" id="1447943"/>
    <lineage>
        <taxon>Eukaryota</taxon>
        <taxon>Fungi</taxon>
        <taxon>Dikarya</taxon>
        <taxon>Ascomycota</taxon>
        <taxon>Pezizomycotina</taxon>
        <taxon>Dothideomycetes</taxon>
        <taxon>Pleosporomycetidae</taxon>
        <taxon>Pleosporales</taxon>
        <taxon>Massarineae</taxon>
        <taxon>Didymosphaeriaceae</taxon>
        <taxon>Bimuria</taxon>
    </lineage>
</organism>
<keyword evidence="7" id="KW-1133">Transmembrane helix</keyword>
<keyword evidence="13" id="KW-1185">Reference proteome</keyword>
<protein>
    <submittedName>
        <fullName evidence="12">Mitochondrial carrier</fullName>
    </submittedName>
</protein>
<evidence type="ECO:0000256" key="6">
    <source>
        <dbReference type="ARBA" id="ARBA00022792"/>
    </source>
</evidence>
<comment type="similarity">
    <text evidence="2 11">Belongs to the mitochondrial carrier (TC 2.A.29) family.</text>
</comment>
<accession>A0A6A5VAJ3</accession>
<evidence type="ECO:0000313" key="13">
    <source>
        <dbReference type="Proteomes" id="UP000800036"/>
    </source>
</evidence>
<dbReference type="Pfam" id="PF00153">
    <property type="entry name" value="Mito_carr"/>
    <property type="match status" value="3"/>
</dbReference>
<dbReference type="GO" id="GO:0031966">
    <property type="term" value="C:mitochondrial membrane"/>
    <property type="evidence" value="ECO:0007669"/>
    <property type="project" value="UniProtKB-SubCell"/>
</dbReference>
<dbReference type="OrthoDB" id="44467at2759"/>
<dbReference type="Gene3D" id="1.50.40.10">
    <property type="entry name" value="Mitochondrial carrier domain"/>
    <property type="match status" value="1"/>
</dbReference>
<keyword evidence="9 10" id="KW-0472">Membrane</keyword>
<dbReference type="InterPro" id="IPR023395">
    <property type="entry name" value="MCP_dom_sf"/>
</dbReference>
<evidence type="ECO:0000256" key="5">
    <source>
        <dbReference type="ARBA" id="ARBA00022737"/>
    </source>
</evidence>
<dbReference type="SUPFAM" id="SSF103506">
    <property type="entry name" value="Mitochondrial carrier"/>
    <property type="match status" value="1"/>
</dbReference>